<dbReference type="PROSITE" id="PS51257">
    <property type="entry name" value="PROKAR_LIPOPROTEIN"/>
    <property type="match status" value="1"/>
</dbReference>
<feature type="domain" description="Pyrrolo-quinoline quinone repeat" evidence="2">
    <location>
        <begin position="89"/>
        <end position="142"/>
    </location>
</feature>
<dbReference type="Gene3D" id="2.130.10.10">
    <property type="entry name" value="YVTN repeat-like/Quinoprotein amine dehydrogenase"/>
    <property type="match status" value="1"/>
</dbReference>
<dbReference type="RefSeq" id="WP_160592679.1">
    <property type="nucleotide sequence ID" value="NZ_CP047895.1"/>
</dbReference>
<keyword evidence="1" id="KW-0732">Signal</keyword>
<dbReference type="KEGG" id="schy:GVO57_07790"/>
<evidence type="ECO:0000313" key="3">
    <source>
        <dbReference type="EMBL" id="QHL90752.1"/>
    </source>
</evidence>
<keyword evidence="4" id="KW-1185">Reference proteome</keyword>
<dbReference type="SMART" id="SM00564">
    <property type="entry name" value="PQQ"/>
    <property type="match status" value="6"/>
</dbReference>
<evidence type="ECO:0000259" key="2">
    <source>
        <dbReference type="Pfam" id="PF13360"/>
    </source>
</evidence>
<dbReference type="InterPro" id="IPR002372">
    <property type="entry name" value="PQQ_rpt_dom"/>
</dbReference>
<dbReference type="PANTHER" id="PTHR34512">
    <property type="entry name" value="CELL SURFACE PROTEIN"/>
    <property type="match status" value="1"/>
</dbReference>
<feature type="domain" description="Pyrrolo-quinoline quinone repeat" evidence="2">
    <location>
        <begin position="151"/>
        <end position="375"/>
    </location>
</feature>
<proteinExistence type="predicted"/>
<reference evidence="3 4" key="1">
    <citation type="submission" date="2020-01" db="EMBL/GenBank/DDBJ databases">
        <title>Sphingomonas sp. C33 whole genome sequece.</title>
        <authorList>
            <person name="Park C."/>
        </authorList>
    </citation>
    <scope>NUCLEOTIDE SEQUENCE [LARGE SCALE GENOMIC DNA]</scope>
    <source>
        <strain evidence="3 4">C33</strain>
    </source>
</reference>
<sequence>MIRPYSRPLILALAVALAGCGTFKQAKPKTPVIGNRVPILVSETNADVDPGLAAVDVLLPVQIVNDSWTQAGGNAAKSMGHLGLGAEPKQVWDARVNAGYKKRSRLAAAPVVSGGRLFIVDAMARLHAFNADTGAKLWTVFVGDEKDSKGGVSFWSGEATGVSGALFGGGVSAEGDRVYATNGLGDVVALSAADGSIIWKKRPGGPLRGAPTLFAGNLFVVSQDNQLFALRQSDGNVEWTDSATLEVSGVFGVAAPAAGQGTVVAGFSSGELDAFRYENGRPLWQDALSRTSISTSVATLSDIDAPPVVDQGRVIAIGAGGRMVSLDLFTGQRLWEINAAGISMPWVAGEWAFVVTEDARLLAVARSNGRVRWATQLSRYRKEKKKTGAIGWKGPVLAGGRLVLTNSLGQIISVDPTNGQIQSVIKKAGKGFSLAPVVANNMLFLVDDKGRLTAWR</sequence>
<dbReference type="AlphaFoldDB" id="A0A7Z2NWE6"/>
<dbReference type="InterPro" id="IPR018391">
    <property type="entry name" value="PQQ_b-propeller_rpt"/>
</dbReference>
<protein>
    <submittedName>
        <fullName evidence="3">PQQ-binding-like beta-propeller repeat protein</fullName>
    </submittedName>
</protein>
<evidence type="ECO:0000256" key="1">
    <source>
        <dbReference type="SAM" id="SignalP"/>
    </source>
</evidence>
<evidence type="ECO:0000313" key="4">
    <source>
        <dbReference type="Proteomes" id="UP000464468"/>
    </source>
</evidence>
<name>A0A7Z2NWE6_9SPHN</name>
<accession>A0A7Z2NWE6</accession>
<feature type="signal peptide" evidence="1">
    <location>
        <begin position="1"/>
        <end position="26"/>
    </location>
</feature>
<organism evidence="3 4">
    <name type="scientific">Sphingomonas changnyeongensis</name>
    <dbReference type="NCBI Taxonomy" id="2698679"/>
    <lineage>
        <taxon>Bacteria</taxon>
        <taxon>Pseudomonadati</taxon>
        <taxon>Pseudomonadota</taxon>
        <taxon>Alphaproteobacteria</taxon>
        <taxon>Sphingomonadales</taxon>
        <taxon>Sphingomonadaceae</taxon>
        <taxon>Sphingomonas</taxon>
    </lineage>
</organism>
<dbReference type="SUPFAM" id="SSF50998">
    <property type="entry name" value="Quinoprotein alcohol dehydrogenase-like"/>
    <property type="match status" value="1"/>
</dbReference>
<dbReference type="Proteomes" id="UP000464468">
    <property type="component" value="Chromosome"/>
</dbReference>
<dbReference type="Pfam" id="PF13360">
    <property type="entry name" value="PQQ_2"/>
    <property type="match status" value="2"/>
</dbReference>
<feature type="chain" id="PRO_5031309086" evidence="1">
    <location>
        <begin position="27"/>
        <end position="456"/>
    </location>
</feature>
<dbReference type="InterPro" id="IPR015943">
    <property type="entry name" value="WD40/YVTN_repeat-like_dom_sf"/>
</dbReference>
<dbReference type="InterPro" id="IPR011047">
    <property type="entry name" value="Quinoprotein_ADH-like_sf"/>
</dbReference>
<gene>
    <name evidence="3" type="ORF">GVO57_07790</name>
</gene>
<dbReference type="EMBL" id="CP047895">
    <property type="protein sequence ID" value="QHL90752.1"/>
    <property type="molecule type" value="Genomic_DNA"/>
</dbReference>
<dbReference type="PANTHER" id="PTHR34512:SF30">
    <property type="entry name" value="OUTER MEMBRANE PROTEIN ASSEMBLY FACTOR BAMB"/>
    <property type="match status" value="1"/>
</dbReference>